<dbReference type="Pfam" id="PF01144">
    <property type="entry name" value="CoA_trans"/>
    <property type="match status" value="2"/>
</dbReference>
<name>A0A915KRV1_ROMCU</name>
<dbReference type="WBParaSite" id="nRc.2.0.1.t41619-RA">
    <property type="protein sequence ID" value="nRc.2.0.1.t41619-RA"/>
    <property type="gene ID" value="nRc.2.0.1.g41619"/>
</dbReference>
<evidence type="ECO:0000256" key="1">
    <source>
        <dbReference type="ARBA" id="ARBA00022679"/>
    </source>
</evidence>
<dbReference type="SMART" id="SM00882">
    <property type="entry name" value="CoA_trans"/>
    <property type="match status" value="1"/>
</dbReference>
<keyword evidence="1" id="KW-0808">Transferase</keyword>
<dbReference type="InterPro" id="IPR012792">
    <property type="entry name" value="3-oxoacid_CoA-transf_A"/>
</dbReference>
<dbReference type="NCBIfam" id="TIGR02429">
    <property type="entry name" value="pcaI_scoA_fam"/>
    <property type="match status" value="1"/>
</dbReference>
<proteinExistence type="predicted"/>
<accession>A0A915KRV1</accession>
<evidence type="ECO:0000313" key="3">
    <source>
        <dbReference type="WBParaSite" id="nRc.2.0.1.t41619-RA"/>
    </source>
</evidence>
<dbReference type="PANTHER" id="PTHR13707:SF60">
    <property type="entry name" value="ACETATE COA-TRANSFERASE SUBUNIT ALPHA"/>
    <property type="match status" value="1"/>
</dbReference>
<dbReference type="Proteomes" id="UP000887565">
    <property type="component" value="Unplaced"/>
</dbReference>
<dbReference type="PANTHER" id="PTHR13707">
    <property type="entry name" value="KETOACID-COENZYME A TRANSFERASE"/>
    <property type="match status" value="1"/>
</dbReference>
<dbReference type="InterPro" id="IPR037171">
    <property type="entry name" value="NagB/RpiA_transferase-like"/>
</dbReference>
<dbReference type="AlphaFoldDB" id="A0A915KRV1"/>
<sequence length="368" mass="40351">MISQSRFSDCINMFKINRRLSTSSCKNSSRIDICGHELEAVKDIPHGAKVFIGGFGSCGVPESLINGLIQKNSKNLTVVSNNAGTDTYGVGLLLKNRQIRRLILSFTGPNKEYDRQFANGELEVELIPQGTLIEKLRAGGAGIPAFYTRTGYGTMVQHGGLPIKFENDRKTVSLISESREHRRFEIGDCILEKSIVGDFSLIKAWKADRDGNLTFRPKKLHRKTARNFNVAMCHAAKTTIVEVDEIVDVGQLDPESVHVPGIYVDRIVKASGHQRCLIPNRQMSVGGDSVRVNLGIGIPLLCAQFIPKDVRVFLHGENGLVGVGPYPDMDHIDPDIVNAGGESVTIVPGGAYQTSEESFAMIRGYDIL</sequence>
<dbReference type="SUPFAM" id="SSF100950">
    <property type="entry name" value="NagB/RpiA/CoA transferase-like"/>
    <property type="match status" value="2"/>
</dbReference>
<reference evidence="3" key="1">
    <citation type="submission" date="2022-11" db="UniProtKB">
        <authorList>
            <consortium name="WormBaseParasite"/>
        </authorList>
    </citation>
    <scope>IDENTIFICATION</scope>
</reference>
<dbReference type="InterPro" id="IPR004165">
    <property type="entry name" value="CoA_trans_fam_I"/>
</dbReference>
<dbReference type="OMA" id="DWRHRIA"/>
<dbReference type="GO" id="GO:0008410">
    <property type="term" value="F:CoA-transferase activity"/>
    <property type="evidence" value="ECO:0007669"/>
    <property type="project" value="InterPro"/>
</dbReference>
<protein>
    <submittedName>
        <fullName evidence="3">3-oxoacid CoA-transferase</fullName>
    </submittedName>
</protein>
<dbReference type="Gene3D" id="3.40.1080.10">
    <property type="entry name" value="Glutaconate Coenzyme A-transferase"/>
    <property type="match status" value="2"/>
</dbReference>
<evidence type="ECO:0000313" key="2">
    <source>
        <dbReference type="Proteomes" id="UP000887565"/>
    </source>
</evidence>
<keyword evidence="2" id="KW-1185">Reference proteome</keyword>
<organism evidence="2 3">
    <name type="scientific">Romanomermis culicivorax</name>
    <name type="common">Nematode worm</name>
    <dbReference type="NCBI Taxonomy" id="13658"/>
    <lineage>
        <taxon>Eukaryota</taxon>
        <taxon>Metazoa</taxon>
        <taxon>Ecdysozoa</taxon>
        <taxon>Nematoda</taxon>
        <taxon>Enoplea</taxon>
        <taxon>Dorylaimia</taxon>
        <taxon>Mermithida</taxon>
        <taxon>Mermithoidea</taxon>
        <taxon>Mermithidae</taxon>
        <taxon>Romanomermis</taxon>
    </lineage>
</organism>